<comment type="subcellular location">
    <subcellularLocation>
        <location evidence="1">Membrane</location>
    </subcellularLocation>
</comment>
<feature type="binding site" description="covalent" evidence="9">
    <location>
        <position position="59"/>
    </location>
    <ligand>
        <name>heme c</name>
        <dbReference type="ChEBI" id="CHEBI:61717"/>
    </ligand>
</feature>
<keyword evidence="14" id="KW-1185">Reference proteome</keyword>
<feature type="signal peptide" evidence="11">
    <location>
        <begin position="1"/>
        <end position="22"/>
    </location>
</feature>
<dbReference type="PROSITE" id="PS51007">
    <property type="entry name" value="CYTC"/>
    <property type="match status" value="1"/>
</dbReference>
<organism evidence="13 14">
    <name type="scientific">Parvularcula mediterranea</name>
    <dbReference type="NCBI Taxonomy" id="2732508"/>
    <lineage>
        <taxon>Bacteria</taxon>
        <taxon>Pseudomonadati</taxon>
        <taxon>Pseudomonadota</taxon>
        <taxon>Alphaproteobacteria</taxon>
        <taxon>Parvularculales</taxon>
        <taxon>Parvularculaceae</taxon>
        <taxon>Parvularcula</taxon>
    </lineage>
</organism>
<dbReference type="Pfam" id="PF02167">
    <property type="entry name" value="Cytochrom_C1"/>
    <property type="match status" value="1"/>
</dbReference>
<dbReference type="Gene3D" id="1.10.760.10">
    <property type="entry name" value="Cytochrome c-like domain"/>
    <property type="match status" value="1"/>
</dbReference>
<feature type="binding site" description="covalent" evidence="9">
    <location>
        <position position="63"/>
    </location>
    <ligand>
        <name>heme c</name>
        <dbReference type="ChEBI" id="CHEBI:61717"/>
    </ligand>
</feature>
<dbReference type="GO" id="GO:0020037">
    <property type="term" value="F:heme binding"/>
    <property type="evidence" value="ECO:0007669"/>
    <property type="project" value="InterPro"/>
</dbReference>
<evidence type="ECO:0000256" key="10">
    <source>
        <dbReference type="SAM" id="Phobius"/>
    </source>
</evidence>
<evidence type="ECO:0000256" key="6">
    <source>
        <dbReference type="ARBA" id="ARBA00022989"/>
    </source>
</evidence>
<name>A0A7Y3RLG2_9PROT</name>
<comment type="cofactor">
    <cofactor evidence="9">
        <name>heme c</name>
        <dbReference type="ChEBI" id="CHEBI:61717"/>
    </cofactor>
    <text evidence="9">Binds 1 heme c group covalently per subunit.</text>
</comment>
<feature type="chain" id="PRO_5031303153" description="Cytochrome c1" evidence="11">
    <location>
        <begin position="23"/>
        <end position="319"/>
    </location>
</feature>
<feature type="domain" description="Cytochrome c" evidence="12">
    <location>
        <begin position="46"/>
        <end position="170"/>
    </location>
</feature>
<gene>
    <name evidence="13" type="ORF">HK107_08065</name>
</gene>
<keyword evidence="3 9" id="KW-0349">Heme</keyword>
<dbReference type="EMBL" id="JABFCX010000002">
    <property type="protein sequence ID" value="NNU16274.1"/>
    <property type="molecule type" value="Genomic_DNA"/>
</dbReference>
<evidence type="ECO:0000256" key="4">
    <source>
        <dbReference type="ARBA" id="ARBA00022692"/>
    </source>
</evidence>
<evidence type="ECO:0000256" key="9">
    <source>
        <dbReference type="PIRSR" id="PIRSR602326-1"/>
    </source>
</evidence>
<evidence type="ECO:0000313" key="13">
    <source>
        <dbReference type="EMBL" id="NNU16274.1"/>
    </source>
</evidence>
<dbReference type="InterPro" id="IPR009056">
    <property type="entry name" value="Cyt_c-like_dom"/>
</dbReference>
<evidence type="ECO:0000259" key="12">
    <source>
        <dbReference type="PROSITE" id="PS51007"/>
    </source>
</evidence>
<dbReference type="Proteomes" id="UP000536835">
    <property type="component" value="Unassembled WGS sequence"/>
</dbReference>
<feature type="transmembrane region" description="Helical" evidence="10">
    <location>
        <begin position="289"/>
        <end position="308"/>
    </location>
</feature>
<feature type="binding site" description="covalent" evidence="9">
    <location>
        <position position="62"/>
    </location>
    <ligand>
        <name>heme c</name>
        <dbReference type="ChEBI" id="CHEBI:61717"/>
    </ligand>
</feature>
<sequence length="319" mass="34932">MMKKLLTAAALAAAILPGAASAAGVAKEPKSKEWYWDGPFGHYDRDSLQRGFQVYREVCAACHSMKLIAFRHLGDPAGPFYLEECPVELGLPDSTDCSDPAQNPIVKSLAAEYTITDGPDEAGDMFERPGLPADYLPSPYANVQQAASANGGAYPPDMSLLVKARVNGANYIYSLLTGYPEKDLKTIEVPGGQYYNPYYPGDTLSLMKPEYIDENGEIIEDAVRAAEDPKYVSSDGHIYGGAFKMKSPLTDGIVTYEDGTEETIEQYAKDVVSYLAWAAEPKLDERKGMGTFVMAYLFIFAGITYASYRQIWSSANIEH</sequence>
<keyword evidence="8 10" id="KW-0472">Membrane</keyword>
<keyword evidence="11" id="KW-0732">Signal</keyword>
<evidence type="ECO:0000256" key="11">
    <source>
        <dbReference type="SAM" id="SignalP"/>
    </source>
</evidence>
<evidence type="ECO:0000256" key="2">
    <source>
        <dbReference type="ARBA" id="ARBA00016165"/>
    </source>
</evidence>
<dbReference type="InterPro" id="IPR036909">
    <property type="entry name" value="Cyt_c-like_dom_sf"/>
</dbReference>
<evidence type="ECO:0000256" key="5">
    <source>
        <dbReference type="ARBA" id="ARBA00022723"/>
    </source>
</evidence>
<evidence type="ECO:0000256" key="1">
    <source>
        <dbReference type="ARBA" id="ARBA00004370"/>
    </source>
</evidence>
<accession>A0A7Y3RLG2</accession>
<evidence type="ECO:0000256" key="8">
    <source>
        <dbReference type="ARBA" id="ARBA00023136"/>
    </source>
</evidence>
<reference evidence="13 14" key="1">
    <citation type="submission" date="2020-05" db="EMBL/GenBank/DDBJ databases">
        <title>Parvularcula mediterraneae sp. nov., isolated from polypropylene straw from shallow seawater of the seashore of Laganas in Zakynthos island, Greece.</title>
        <authorList>
            <person name="Szabo I."/>
            <person name="Al-Omari J."/>
            <person name="Rado J."/>
            <person name="Szerdahelyi G.S."/>
        </authorList>
    </citation>
    <scope>NUCLEOTIDE SEQUENCE [LARGE SCALE GENOMIC DNA]</scope>
    <source>
        <strain evidence="13 14">ZS-1/3</strain>
    </source>
</reference>
<dbReference type="GO" id="GO:0009055">
    <property type="term" value="F:electron transfer activity"/>
    <property type="evidence" value="ECO:0007669"/>
    <property type="project" value="InterPro"/>
</dbReference>
<keyword evidence="5 9" id="KW-0479">Metal-binding</keyword>
<dbReference type="PANTHER" id="PTHR10266">
    <property type="entry name" value="CYTOCHROME C1"/>
    <property type="match status" value="1"/>
</dbReference>
<keyword evidence="6 10" id="KW-1133">Transmembrane helix</keyword>
<protein>
    <recommendedName>
        <fullName evidence="2">Cytochrome c1</fullName>
    </recommendedName>
</protein>
<dbReference type="PRINTS" id="PR00603">
    <property type="entry name" value="CYTOCHROMEC1"/>
</dbReference>
<dbReference type="AlphaFoldDB" id="A0A7Y3RLG2"/>
<dbReference type="InterPro" id="IPR002326">
    <property type="entry name" value="Cyt_c1"/>
</dbReference>
<dbReference type="GO" id="GO:0016020">
    <property type="term" value="C:membrane"/>
    <property type="evidence" value="ECO:0007669"/>
    <property type="project" value="UniProtKB-SubCell"/>
</dbReference>
<dbReference type="GO" id="GO:0046872">
    <property type="term" value="F:metal ion binding"/>
    <property type="evidence" value="ECO:0007669"/>
    <property type="project" value="UniProtKB-KW"/>
</dbReference>
<evidence type="ECO:0000256" key="3">
    <source>
        <dbReference type="ARBA" id="ARBA00022617"/>
    </source>
</evidence>
<evidence type="ECO:0000313" key="14">
    <source>
        <dbReference type="Proteomes" id="UP000536835"/>
    </source>
</evidence>
<keyword evidence="4 10" id="KW-0812">Transmembrane</keyword>
<dbReference type="PANTHER" id="PTHR10266:SF3">
    <property type="entry name" value="CYTOCHROME C1, HEME PROTEIN, MITOCHONDRIAL"/>
    <property type="match status" value="1"/>
</dbReference>
<dbReference type="Gene3D" id="1.20.5.100">
    <property type="entry name" value="Cytochrome c1, transmembrane anchor, C-terminal"/>
    <property type="match status" value="1"/>
</dbReference>
<proteinExistence type="predicted"/>
<comment type="caution">
    <text evidence="13">The sequence shown here is derived from an EMBL/GenBank/DDBJ whole genome shotgun (WGS) entry which is preliminary data.</text>
</comment>
<keyword evidence="7 9" id="KW-0408">Iron</keyword>
<dbReference type="SUPFAM" id="SSF46626">
    <property type="entry name" value="Cytochrome c"/>
    <property type="match status" value="1"/>
</dbReference>
<evidence type="ECO:0000256" key="7">
    <source>
        <dbReference type="ARBA" id="ARBA00023004"/>
    </source>
</evidence>